<dbReference type="GO" id="GO:0004526">
    <property type="term" value="F:ribonuclease P activity"/>
    <property type="evidence" value="ECO:0007669"/>
    <property type="project" value="UniProtKB-UniRule"/>
</dbReference>
<dbReference type="AlphaFoldDB" id="A0ABD6A6Y3"/>
<organism evidence="8 9">
    <name type="scientific">Halomarina halobia</name>
    <dbReference type="NCBI Taxonomy" id="3033386"/>
    <lineage>
        <taxon>Archaea</taxon>
        <taxon>Methanobacteriati</taxon>
        <taxon>Methanobacteriota</taxon>
        <taxon>Stenosarchaea group</taxon>
        <taxon>Halobacteria</taxon>
        <taxon>Halobacteriales</taxon>
        <taxon>Natronomonadaceae</taxon>
        <taxon>Halomarina</taxon>
    </lineage>
</organism>
<keyword evidence="2 6" id="KW-0819">tRNA processing</keyword>
<dbReference type="Pfam" id="PF01868">
    <property type="entry name" value="RNase_P-MRP_p29"/>
    <property type="match status" value="1"/>
</dbReference>
<keyword evidence="5 6" id="KW-0378">Hydrolase</keyword>
<dbReference type="InterPro" id="IPR002730">
    <property type="entry name" value="Rpp29/RNP1"/>
</dbReference>
<protein>
    <recommendedName>
        <fullName evidence="6">Ribonuclease P protein component 1</fullName>
        <shortName evidence="6">RNase P component 1</shortName>
        <ecNumber evidence="6">3.1.26.5</ecNumber>
    </recommendedName>
    <alternativeName>
        <fullName evidence="6">Rpp29</fullName>
    </alternativeName>
</protein>
<dbReference type="GO" id="GO:0001682">
    <property type="term" value="P:tRNA 5'-leader removal"/>
    <property type="evidence" value="ECO:0007669"/>
    <property type="project" value="UniProtKB-UniRule"/>
</dbReference>
<keyword evidence="1 6" id="KW-0963">Cytoplasm</keyword>
<dbReference type="GO" id="GO:0030677">
    <property type="term" value="C:ribonuclease P complex"/>
    <property type="evidence" value="ECO:0007669"/>
    <property type="project" value="UniProtKB-UniRule"/>
</dbReference>
<gene>
    <name evidence="6" type="primary">rnp1</name>
    <name evidence="8" type="ORF">ACFQPE_05060</name>
</gene>
<dbReference type="SUPFAM" id="SSF101744">
    <property type="entry name" value="Rof/RNase P subunit-like"/>
    <property type="match status" value="1"/>
</dbReference>
<evidence type="ECO:0000256" key="3">
    <source>
        <dbReference type="ARBA" id="ARBA00022722"/>
    </source>
</evidence>
<dbReference type="RefSeq" id="WP_276304569.1">
    <property type="nucleotide sequence ID" value="NZ_CP119992.1"/>
</dbReference>
<comment type="catalytic activity">
    <reaction evidence="6">
        <text>Endonucleolytic cleavage of RNA, removing 5'-extranucleotides from tRNA precursor.</text>
        <dbReference type="EC" id="3.1.26.5"/>
    </reaction>
</comment>
<name>A0ABD6A6Y3_9EURY</name>
<dbReference type="EC" id="3.1.26.5" evidence="6"/>
<dbReference type="InterPro" id="IPR036980">
    <property type="entry name" value="RNase_P/MRP_Rpp29_sf"/>
</dbReference>
<keyword evidence="3 6" id="KW-0540">Nuclease</keyword>
<comment type="subcellular location">
    <subcellularLocation>
        <location evidence="6">Cytoplasm</location>
    </subcellularLocation>
</comment>
<dbReference type="GO" id="GO:0005737">
    <property type="term" value="C:cytoplasm"/>
    <property type="evidence" value="ECO:0007669"/>
    <property type="project" value="UniProtKB-SubCell"/>
</dbReference>
<dbReference type="HAMAP" id="MF_00754">
    <property type="entry name" value="RNase_P_1"/>
    <property type="match status" value="1"/>
</dbReference>
<keyword evidence="4 6" id="KW-0255">Endonuclease</keyword>
<comment type="caution">
    <text evidence="8">The sequence shown here is derived from an EMBL/GenBank/DDBJ whole genome shotgun (WGS) entry which is preliminary data.</text>
</comment>
<keyword evidence="9" id="KW-1185">Reference proteome</keyword>
<evidence type="ECO:0000313" key="9">
    <source>
        <dbReference type="Proteomes" id="UP001596547"/>
    </source>
</evidence>
<proteinExistence type="inferred from homology"/>
<dbReference type="Gene3D" id="2.30.30.210">
    <property type="entry name" value="Ribonuclease P/MRP, subunit p29"/>
    <property type="match status" value="1"/>
</dbReference>
<comment type="function">
    <text evidence="6">Part of ribonuclease P, a protein complex that generates mature tRNA molecules by cleaving their 5'-ends.</text>
</comment>
<feature type="region of interest" description="Disordered" evidence="7">
    <location>
        <begin position="65"/>
        <end position="110"/>
    </location>
</feature>
<evidence type="ECO:0000256" key="4">
    <source>
        <dbReference type="ARBA" id="ARBA00022759"/>
    </source>
</evidence>
<evidence type="ECO:0000256" key="5">
    <source>
        <dbReference type="ARBA" id="ARBA00022801"/>
    </source>
</evidence>
<comment type="similarity">
    <text evidence="6">Belongs to the eukaryotic/archaeal RNase P protein component 1 family.</text>
</comment>
<evidence type="ECO:0000256" key="2">
    <source>
        <dbReference type="ARBA" id="ARBA00022694"/>
    </source>
</evidence>
<feature type="compositionally biased region" description="Basic and acidic residues" evidence="7">
    <location>
        <begin position="78"/>
        <end position="110"/>
    </location>
</feature>
<reference evidence="8 9" key="1">
    <citation type="journal article" date="2019" name="Int. J. Syst. Evol. Microbiol.">
        <title>The Global Catalogue of Microorganisms (GCM) 10K type strain sequencing project: providing services to taxonomists for standard genome sequencing and annotation.</title>
        <authorList>
            <consortium name="The Broad Institute Genomics Platform"/>
            <consortium name="The Broad Institute Genome Sequencing Center for Infectious Disease"/>
            <person name="Wu L."/>
            <person name="Ma J."/>
        </authorList>
    </citation>
    <scope>NUCLEOTIDE SEQUENCE [LARGE SCALE GENOMIC DNA]</scope>
    <source>
        <strain evidence="8 9">PSR21</strain>
    </source>
</reference>
<comment type="subunit">
    <text evidence="6">Consists of a catalytic RNA component and at least 4-5 protein subunits.</text>
</comment>
<dbReference type="GeneID" id="79314120"/>
<evidence type="ECO:0000256" key="1">
    <source>
        <dbReference type="ARBA" id="ARBA00022490"/>
    </source>
</evidence>
<evidence type="ECO:0000256" key="7">
    <source>
        <dbReference type="SAM" id="MobiDB-lite"/>
    </source>
</evidence>
<dbReference type="InterPro" id="IPR023538">
    <property type="entry name" value="RNP1"/>
</dbReference>
<evidence type="ECO:0000256" key="6">
    <source>
        <dbReference type="HAMAP-Rule" id="MF_00754"/>
    </source>
</evidence>
<dbReference type="InterPro" id="IPR023534">
    <property type="entry name" value="Rof/RNase_P-like"/>
</dbReference>
<sequence>MLTAETLPRHELIGLRVRVVESTDPTLVGVEGEVVMETTNTLTVAGARTVQVPKAVATFEFELDSAERRSADQSSDGTSRDDTEYVVVEGERLVARPARRTERTRGSQWQ</sequence>
<accession>A0ABD6A6Y3</accession>
<dbReference type="Proteomes" id="UP001596547">
    <property type="component" value="Unassembled WGS sequence"/>
</dbReference>
<dbReference type="SMART" id="SM00538">
    <property type="entry name" value="POP4"/>
    <property type="match status" value="1"/>
</dbReference>
<evidence type="ECO:0000313" key="8">
    <source>
        <dbReference type="EMBL" id="MFC7316165.1"/>
    </source>
</evidence>
<dbReference type="EMBL" id="JBHTBF010000002">
    <property type="protein sequence ID" value="MFC7316165.1"/>
    <property type="molecule type" value="Genomic_DNA"/>
</dbReference>